<dbReference type="PANTHER" id="PTHR42976:SF1">
    <property type="entry name" value="GH18 DOMAIN-CONTAINING PROTEIN-RELATED"/>
    <property type="match status" value="1"/>
</dbReference>
<dbReference type="GO" id="GO:0005975">
    <property type="term" value="P:carbohydrate metabolic process"/>
    <property type="evidence" value="ECO:0007669"/>
    <property type="project" value="InterPro"/>
</dbReference>
<evidence type="ECO:0000256" key="1">
    <source>
        <dbReference type="ARBA" id="ARBA00022801"/>
    </source>
</evidence>
<accession>A0AAW6T4D2</accession>
<dbReference type="SUPFAM" id="SSF51445">
    <property type="entry name" value="(Trans)glycosidases"/>
    <property type="match status" value="1"/>
</dbReference>
<dbReference type="GO" id="GO:0005576">
    <property type="term" value="C:extracellular region"/>
    <property type="evidence" value="ECO:0007669"/>
    <property type="project" value="InterPro"/>
</dbReference>
<keyword evidence="1" id="KW-0378">Hydrolase</keyword>
<feature type="domain" description="Chitin-binding type-3" evidence="3">
    <location>
        <begin position="457"/>
        <end position="505"/>
    </location>
</feature>
<dbReference type="Proteomes" id="UP001321506">
    <property type="component" value="Unassembled WGS sequence"/>
</dbReference>
<protein>
    <submittedName>
        <fullName evidence="4">Chitinase</fullName>
    </submittedName>
</protein>
<keyword evidence="2" id="KW-0812">Transmembrane</keyword>
<proteinExistence type="predicted"/>
<dbReference type="CDD" id="cd12215">
    <property type="entry name" value="ChiC_BD"/>
    <property type="match status" value="2"/>
</dbReference>
<dbReference type="EMBL" id="JASATX010000001">
    <property type="protein sequence ID" value="MDI2098169.1"/>
    <property type="molecule type" value="Genomic_DNA"/>
</dbReference>
<gene>
    <name evidence="4" type="ORF">QF206_04210</name>
</gene>
<evidence type="ECO:0000259" key="3">
    <source>
        <dbReference type="SMART" id="SM00495"/>
    </source>
</evidence>
<keyword evidence="2" id="KW-0472">Membrane</keyword>
<dbReference type="Gene3D" id="3.20.20.80">
    <property type="entry name" value="Glycosidases"/>
    <property type="match status" value="1"/>
</dbReference>
<name>A0AAW6T4D2_9MICO</name>
<dbReference type="GO" id="GO:0004553">
    <property type="term" value="F:hydrolase activity, hydrolyzing O-glycosyl compounds"/>
    <property type="evidence" value="ECO:0007669"/>
    <property type="project" value="InterPro"/>
</dbReference>
<comment type="caution">
    <text evidence="4">The sequence shown here is derived from an EMBL/GenBank/DDBJ whole genome shotgun (WGS) entry which is preliminary data.</text>
</comment>
<feature type="domain" description="Chitin-binding type-3" evidence="3">
    <location>
        <begin position="389"/>
        <end position="437"/>
    </location>
</feature>
<keyword evidence="2" id="KW-1133">Transmembrane helix</keyword>
<dbReference type="PANTHER" id="PTHR42976">
    <property type="entry name" value="BIFUNCTIONAL CHITINASE/LYSOZYME-RELATED"/>
    <property type="match status" value="1"/>
</dbReference>
<dbReference type="InterPro" id="IPR017853">
    <property type="entry name" value="GH"/>
</dbReference>
<organism evidence="4 5">
    <name type="scientific">Ruicaihuangia caeni</name>
    <dbReference type="NCBI Taxonomy" id="3042517"/>
    <lineage>
        <taxon>Bacteria</taxon>
        <taxon>Bacillati</taxon>
        <taxon>Actinomycetota</taxon>
        <taxon>Actinomycetes</taxon>
        <taxon>Micrococcales</taxon>
        <taxon>Microbacteriaceae</taxon>
        <taxon>Ruicaihuangia</taxon>
    </lineage>
</organism>
<dbReference type="GO" id="GO:0030246">
    <property type="term" value="F:carbohydrate binding"/>
    <property type="evidence" value="ECO:0007669"/>
    <property type="project" value="InterPro"/>
</dbReference>
<keyword evidence="5" id="KW-1185">Reference proteome</keyword>
<dbReference type="InterPro" id="IPR052750">
    <property type="entry name" value="GH18_Chitinase"/>
</dbReference>
<evidence type="ECO:0000313" key="4">
    <source>
        <dbReference type="EMBL" id="MDI2098169.1"/>
    </source>
</evidence>
<dbReference type="AlphaFoldDB" id="A0AAW6T4D2"/>
<evidence type="ECO:0000256" key="2">
    <source>
        <dbReference type="SAM" id="Phobius"/>
    </source>
</evidence>
<sequence>MTAGGTLRLSFWRVIVAVIVLSALIAGSFFVYKAWASARTVDGAEAWFAGYADVTATPSYAFESPIDAAANDVVLAFIVADPTEGCEPTWGGAYSLDEAAEQLDLDRRLVRLEQAGGGYTVSFGGLNNDELATSCTDPDELRDAYRAVIDRYKVTTVDFDIEANDLSDTAGGERRAEAVAELQSERRSAGDELAVWLTLPGATFGLTEEGTDTVARFLEAGVDLAGVNVMTMNFGASRDKGETLGEASIRAAEAAHRQLSALYTRAGTPLSDAAVWAKIGITPMIGQNDNAEEVFLPADAEMLNTFALEKGVGRMSMWSLNRDTTCGANYVTLSVVSDSCSGIEQKDFRFAQALAKGLSGTAERAAGLITTFEPVDPDDLVDDPATSPYQIWSEEGTYLAGTKVVWHRNVYRAKWWTSGDLPDNPVLVEWETPWELIGPVLPGETPVEPPTLPDGTYPEWAGAAVYEKDARVLFDGIPFQAKWWNQGESPAAASSNPDGSPWTPLSVADIEAVLEELGISTEE</sequence>
<dbReference type="InterPro" id="IPR003610">
    <property type="entry name" value="CBM5/12"/>
</dbReference>
<dbReference type="RefSeq" id="WP_281487924.1">
    <property type="nucleotide sequence ID" value="NZ_JASATX010000001.1"/>
</dbReference>
<reference evidence="4 5" key="1">
    <citation type="submission" date="2023-04" db="EMBL/GenBank/DDBJ databases">
        <title>Klugiella caeni sp. nov. isolated from the sludge of biochemical tank.</title>
        <authorList>
            <person name="Geng K."/>
        </authorList>
    </citation>
    <scope>NUCLEOTIDE SEQUENCE [LARGE SCALE GENOMIC DNA]</scope>
    <source>
        <strain evidence="4 5">YN-L-19</strain>
    </source>
</reference>
<dbReference type="InterPro" id="IPR036573">
    <property type="entry name" value="CBM_sf_5/12"/>
</dbReference>
<dbReference type="SMART" id="SM00495">
    <property type="entry name" value="ChtBD3"/>
    <property type="match status" value="2"/>
</dbReference>
<dbReference type="Gene3D" id="2.10.10.20">
    <property type="entry name" value="Carbohydrate-binding module superfamily 5/12"/>
    <property type="match status" value="2"/>
</dbReference>
<feature type="transmembrane region" description="Helical" evidence="2">
    <location>
        <begin position="12"/>
        <end position="32"/>
    </location>
</feature>
<dbReference type="SUPFAM" id="SSF51055">
    <property type="entry name" value="Carbohydrate binding domain"/>
    <property type="match status" value="2"/>
</dbReference>
<evidence type="ECO:0000313" key="5">
    <source>
        <dbReference type="Proteomes" id="UP001321506"/>
    </source>
</evidence>
<dbReference type="CDD" id="cd06543">
    <property type="entry name" value="GH18_PF-ChiA-like"/>
    <property type="match status" value="1"/>
</dbReference>